<sequence length="395" mass="43428">MPIEITVNNRCADSNTYRANRVKSMFNATSEQATHFSLDATLGVEEDGDWQIGVVVGPSGSGKTSIGRQLFGGGHIYEPSGWEHDKPIVDCIAPGGDFDAVTGALSQAGLGDVPAWLRPYHVLSNGQKFRADLAKILAERPDRVIIDEFSSVVDRQIARVGAGAFAKGWRRGPGKAVLLSCHYDVLDWLEPDWVFDTATGEFRGREGVQHFKRPRIDVEIRMGGWELWPLFKPHHYLDSGPMPMAKCYAGFVDGEPVVHLGVGTRNVPVRRNGRRLQAVEARACRMVTMPEWQGAGVGTRFLNTVCQIQLDGNGVLPGRKMTTVFHTSHPALCGYLRHSGKWRQVSSMTSGVNKGRSETSMAATSSRGRKLGYGGHLRAVQGFRYYGDNYKKGTP</sequence>
<accession>C3PID2</accession>
<dbReference type="InterPro" id="IPR027417">
    <property type="entry name" value="P-loop_NTPase"/>
</dbReference>
<evidence type="ECO:0000256" key="1">
    <source>
        <dbReference type="SAM" id="MobiDB-lite"/>
    </source>
</evidence>
<dbReference type="Gene3D" id="3.40.50.300">
    <property type="entry name" value="P-loop containing nucleotide triphosphate hydrolases"/>
    <property type="match status" value="1"/>
</dbReference>
<dbReference type="GO" id="GO:0005524">
    <property type="term" value="F:ATP binding"/>
    <property type="evidence" value="ECO:0007669"/>
    <property type="project" value="UniProtKB-KW"/>
</dbReference>
<organism evidence="2 3">
    <name type="scientific">Corynebacterium aurimucosum (strain ATCC 700975 / DSM 44827 / CIP 107346 / CN-1)</name>
    <name type="common">Corynebacterium nigricans</name>
    <dbReference type="NCBI Taxonomy" id="548476"/>
    <lineage>
        <taxon>Bacteria</taxon>
        <taxon>Bacillati</taxon>
        <taxon>Actinomycetota</taxon>
        <taxon>Actinomycetes</taxon>
        <taxon>Mycobacteriales</taxon>
        <taxon>Corynebacteriaceae</taxon>
        <taxon>Corynebacterium</taxon>
    </lineage>
</organism>
<dbReference type="Proteomes" id="UP000002077">
    <property type="component" value="Chromosome"/>
</dbReference>
<dbReference type="AlphaFoldDB" id="C3PID2"/>
<dbReference type="STRING" id="548476.cauri_1993"/>
<dbReference type="SUPFAM" id="SSF52540">
    <property type="entry name" value="P-loop containing nucleoside triphosphate hydrolases"/>
    <property type="match status" value="1"/>
</dbReference>
<keyword evidence="2" id="KW-0067">ATP-binding</keyword>
<reference evidence="2 3" key="1">
    <citation type="journal article" date="2010" name="BMC Genomics">
        <title>Complete genome sequence and lifestyle of black-pigmented Corynebacterium aurimucosum ATCC 700975 (formerly C. nigricans CN-1) isolated from a vaginal swab of a woman with spontaneous abortion.</title>
        <authorList>
            <person name="Trost E."/>
            <person name="Gotker S."/>
            <person name="Schneider J."/>
            <person name="Schneiker-Bekel S."/>
            <person name="Szczepanowski R."/>
            <person name="Tilker A."/>
            <person name="Viehoever P."/>
            <person name="Arnold W."/>
            <person name="Bekel T."/>
            <person name="Blom J."/>
            <person name="Gartemann K.H."/>
            <person name="Linke B."/>
            <person name="Goesmann A."/>
            <person name="Puhler A."/>
            <person name="Shukla S.K."/>
            <person name="Tauch A."/>
        </authorList>
    </citation>
    <scope>NUCLEOTIDE SEQUENCE [LARGE SCALE GENOMIC DNA]</scope>
    <source>
        <strain evidence="3">ATCC 700975 / DSM 44827 / CIP 107346 / CN-1</strain>
    </source>
</reference>
<feature type="region of interest" description="Disordered" evidence="1">
    <location>
        <begin position="349"/>
        <end position="369"/>
    </location>
</feature>
<dbReference type="OrthoDB" id="9787585at2"/>
<dbReference type="eggNOG" id="COG2401">
    <property type="taxonomic scope" value="Bacteria"/>
</dbReference>
<name>C3PID2_CORA7</name>
<dbReference type="GeneID" id="31924635"/>
<dbReference type="KEGG" id="car:cauri_1993"/>
<dbReference type="EMBL" id="CP001601">
    <property type="protein sequence ID" value="ACP33586.1"/>
    <property type="molecule type" value="Genomic_DNA"/>
</dbReference>
<dbReference type="CDD" id="cd00267">
    <property type="entry name" value="ABC_ATPase"/>
    <property type="match status" value="1"/>
</dbReference>
<gene>
    <name evidence="2" type="ordered locus">cauri_1993</name>
</gene>
<protein>
    <submittedName>
        <fullName evidence="2">ABC transport system, ATP-binding protein</fullName>
    </submittedName>
</protein>
<evidence type="ECO:0000313" key="3">
    <source>
        <dbReference type="Proteomes" id="UP000002077"/>
    </source>
</evidence>
<feature type="compositionally biased region" description="Polar residues" evidence="1">
    <location>
        <begin position="349"/>
        <end position="366"/>
    </location>
</feature>
<dbReference type="HOGENOM" id="CLU_751534_0_0_11"/>
<evidence type="ECO:0000313" key="2">
    <source>
        <dbReference type="EMBL" id="ACP33586.1"/>
    </source>
</evidence>
<keyword evidence="3" id="KW-1185">Reference proteome</keyword>
<keyword evidence="2" id="KW-0547">Nucleotide-binding</keyword>
<proteinExistence type="predicted"/>
<dbReference type="RefSeq" id="WP_010190969.1">
    <property type="nucleotide sequence ID" value="NC_012590.1"/>
</dbReference>